<evidence type="ECO:0000256" key="8">
    <source>
        <dbReference type="ARBA" id="ARBA00023114"/>
    </source>
</evidence>
<organism evidence="13 14">
    <name type="scientific">Roseateles violae</name>
    <dbReference type="NCBI Taxonomy" id="3058042"/>
    <lineage>
        <taxon>Bacteria</taxon>
        <taxon>Pseudomonadati</taxon>
        <taxon>Pseudomonadota</taxon>
        <taxon>Betaproteobacteria</taxon>
        <taxon>Burkholderiales</taxon>
        <taxon>Sphaerotilaceae</taxon>
        <taxon>Roseateles</taxon>
    </lineage>
</organism>
<dbReference type="PANTHER" id="PTHR34501">
    <property type="entry name" value="PROTEIN YDDL-RELATED"/>
    <property type="match status" value="1"/>
</dbReference>
<keyword evidence="5" id="KW-0812">Transmembrane</keyword>
<evidence type="ECO:0000259" key="12">
    <source>
        <dbReference type="Pfam" id="PF13609"/>
    </source>
</evidence>
<keyword evidence="4" id="KW-1134">Transmembrane beta strand</keyword>
<keyword evidence="7" id="KW-0406">Ion transport</keyword>
<evidence type="ECO:0000313" key="13">
    <source>
        <dbReference type="EMBL" id="MDN3922090.1"/>
    </source>
</evidence>
<reference evidence="13 14" key="1">
    <citation type="submission" date="2023-06" db="EMBL/GenBank/DDBJ databases">
        <title>Pelomonas sp. PFR6 16S ribosomal RNA gene Genome sequencing and assembly.</title>
        <authorList>
            <person name="Woo H."/>
        </authorList>
    </citation>
    <scope>NUCLEOTIDE SEQUENCE [LARGE SCALE GENOMIC DNA]</scope>
    <source>
        <strain evidence="13 14">PFR6</strain>
    </source>
</reference>
<keyword evidence="9" id="KW-0472">Membrane</keyword>
<dbReference type="InterPro" id="IPR023614">
    <property type="entry name" value="Porin_dom_sf"/>
</dbReference>
<protein>
    <submittedName>
        <fullName evidence="13">Porin</fullName>
    </submittedName>
</protein>
<evidence type="ECO:0000256" key="3">
    <source>
        <dbReference type="ARBA" id="ARBA00022448"/>
    </source>
</evidence>
<sequence length="358" mass="36830">MLKHKKILSAALLTVLAGGAAAEGSVTIGGILDAAVRNVHNEGGSAIQSLVSGSNATSRIYFRGEEDLGGGLSAGFWLESGIAVDTGASTGGTQFFDRRATLSLQSRSLGELRLGRDYVPTYTLWSRHDPFTHVGVAGSNNFSSSSQQGPIRSAFGTGPNTTVRASNAVEFLLPAGLGGVEGGLMLAAGEGGTAANGQDKVVGGRIGWQGASFGAHASQVTTSNDLPASGKFKDSLLAVNGTVGGVRLNAAWRQYEQAQSEQTILLLSAIASFGQVDLKASYLQANMKGRVGTRVIDANDATQFGLGAVYNLSKRTALYAQGALIENDGAATFSIPGGTTMLTGGRSTGWEAGVRHNF</sequence>
<dbReference type="Gene3D" id="2.40.160.10">
    <property type="entry name" value="Porin"/>
    <property type="match status" value="1"/>
</dbReference>
<evidence type="ECO:0000256" key="7">
    <source>
        <dbReference type="ARBA" id="ARBA00023065"/>
    </source>
</evidence>
<keyword evidence="14" id="KW-1185">Reference proteome</keyword>
<keyword evidence="6 11" id="KW-0732">Signal</keyword>
<dbReference type="InterPro" id="IPR002299">
    <property type="entry name" value="Porin_Neis"/>
</dbReference>
<dbReference type="EMBL" id="JAUHHC010000004">
    <property type="protein sequence ID" value="MDN3922090.1"/>
    <property type="molecule type" value="Genomic_DNA"/>
</dbReference>
<evidence type="ECO:0000256" key="10">
    <source>
        <dbReference type="ARBA" id="ARBA00023237"/>
    </source>
</evidence>
<accession>A0ABT8DUY0</accession>
<evidence type="ECO:0000256" key="2">
    <source>
        <dbReference type="ARBA" id="ARBA00011233"/>
    </source>
</evidence>
<evidence type="ECO:0000256" key="4">
    <source>
        <dbReference type="ARBA" id="ARBA00022452"/>
    </source>
</evidence>
<keyword evidence="3" id="KW-0813">Transport</keyword>
<keyword evidence="10" id="KW-0998">Cell outer membrane</keyword>
<evidence type="ECO:0000256" key="9">
    <source>
        <dbReference type="ARBA" id="ARBA00023136"/>
    </source>
</evidence>
<feature type="chain" id="PRO_5045762142" evidence="11">
    <location>
        <begin position="23"/>
        <end position="358"/>
    </location>
</feature>
<evidence type="ECO:0000313" key="14">
    <source>
        <dbReference type="Proteomes" id="UP001228044"/>
    </source>
</evidence>
<evidence type="ECO:0000256" key="5">
    <source>
        <dbReference type="ARBA" id="ARBA00022692"/>
    </source>
</evidence>
<evidence type="ECO:0000256" key="1">
    <source>
        <dbReference type="ARBA" id="ARBA00004571"/>
    </source>
</evidence>
<name>A0ABT8DUY0_9BURK</name>
<dbReference type="InterPro" id="IPR033900">
    <property type="entry name" value="Gram_neg_porin_domain"/>
</dbReference>
<dbReference type="PRINTS" id="PR00184">
    <property type="entry name" value="NEISSPPORIN"/>
</dbReference>
<evidence type="ECO:0000256" key="6">
    <source>
        <dbReference type="ARBA" id="ARBA00022729"/>
    </source>
</evidence>
<keyword evidence="8" id="KW-0626">Porin</keyword>
<feature type="signal peptide" evidence="11">
    <location>
        <begin position="1"/>
        <end position="22"/>
    </location>
</feature>
<gene>
    <name evidence="13" type="ORF">QWJ38_17505</name>
</gene>
<dbReference type="SUPFAM" id="SSF56935">
    <property type="entry name" value="Porins"/>
    <property type="match status" value="1"/>
</dbReference>
<dbReference type="PANTHER" id="PTHR34501:SF9">
    <property type="entry name" value="MAJOR OUTER MEMBRANE PROTEIN P.IA"/>
    <property type="match status" value="1"/>
</dbReference>
<feature type="domain" description="Porin" evidence="12">
    <location>
        <begin position="10"/>
        <end position="329"/>
    </location>
</feature>
<comment type="subunit">
    <text evidence="2">Homotrimer.</text>
</comment>
<dbReference type="CDD" id="cd00342">
    <property type="entry name" value="gram_neg_porins"/>
    <property type="match status" value="1"/>
</dbReference>
<dbReference type="Proteomes" id="UP001228044">
    <property type="component" value="Unassembled WGS sequence"/>
</dbReference>
<evidence type="ECO:0000256" key="11">
    <source>
        <dbReference type="SAM" id="SignalP"/>
    </source>
</evidence>
<comment type="caution">
    <text evidence="13">The sequence shown here is derived from an EMBL/GenBank/DDBJ whole genome shotgun (WGS) entry which is preliminary data.</text>
</comment>
<proteinExistence type="predicted"/>
<dbReference type="InterPro" id="IPR050298">
    <property type="entry name" value="Gram-neg_bact_OMP"/>
</dbReference>
<dbReference type="Pfam" id="PF13609">
    <property type="entry name" value="Porin_4"/>
    <property type="match status" value="1"/>
</dbReference>
<comment type="subcellular location">
    <subcellularLocation>
        <location evidence="1">Cell outer membrane</location>
        <topology evidence="1">Multi-pass membrane protein</topology>
    </subcellularLocation>
</comment>